<protein>
    <submittedName>
        <fullName evidence="1">Uncharacterized protein</fullName>
    </submittedName>
</protein>
<dbReference type="AlphaFoldDB" id="A0A7R9CKS4"/>
<organism evidence="1">
    <name type="scientific">Timema cristinae</name>
    <name type="common">Walking stick</name>
    <dbReference type="NCBI Taxonomy" id="61476"/>
    <lineage>
        <taxon>Eukaryota</taxon>
        <taxon>Metazoa</taxon>
        <taxon>Ecdysozoa</taxon>
        <taxon>Arthropoda</taxon>
        <taxon>Hexapoda</taxon>
        <taxon>Insecta</taxon>
        <taxon>Pterygota</taxon>
        <taxon>Neoptera</taxon>
        <taxon>Polyneoptera</taxon>
        <taxon>Phasmatodea</taxon>
        <taxon>Timematodea</taxon>
        <taxon>Timematoidea</taxon>
        <taxon>Timematidae</taxon>
        <taxon>Timema</taxon>
    </lineage>
</organism>
<reference evidence="1" key="1">
    <citation type="submission" date="2020-11" db="EMBL/GenBank/DDBJ databases">
        <authorList>
            <person name="Tran Van P."/>
        </authorList>
    </citation>
    <scope>NUCLEOTIDE SEQUENCE</scope>
</reference>
<accession>A0A7R9CKS4</accession>
<name>A0A7R9CKS4_TIMCR</name>
<evidence type="ECO:0000313" key="1">
    <source>
        <dbReference type="EMBL" id="CAD7398006.1"/>
    </source>
</evidence>
<sequence length="96" mass="10849">MVFNLGLTKTSYAFSQQSRNMSAILSVSSATVVVMTRRKKARGFQNGESVHSQPFFFQMQLLLWLLCSCIALASSQSRSYYWQQSSDYQVDGCCVI</sequence>
<dbReference type="EMBL" id="OC317618">
    <property type="protein sequence ID" value="CAD7398006.1"/>
    <property type="molecule type" value="Genomic_DNA"/>
</dbReference>
<proteinExistence type="predicted"/>
<gene>
    <name evidence="1" type="ORF">TCEB3V08_LOCUS4316</name>
</gene>